<protein>
    <submittedName>
        <fullName evidence="1">Uncharacterized protein</fullName>
    </submittedName>
</protein>
<evidence type="ECO:0000313" key="1">
    <source>
        <dbReference type="EMBL" id="MPC96856.1"/>
    </source>
</evidence>
<sequence length="39" mass="4248">MSIYSMQALTILYIVIRSPLPFPSAVLHMLGPLVPAPPL</sequence>
<evidence type="ECO:0000313" key="2">
    <source>
        <dbReference type="Proteomes" id="UP000324222"/>
    </source>
</evidence>
<gene>
    <name evidence="1" type="ORF">E2C01_092135</name>
</gene>
<organism evidence="1 2">
    <name type="scientific">Portunus trituberculatus</name>
    <name type="common">Swimming crab</name>
    <name type="synonym">Neptunus trituberculatus</name>
    <dbReference type="NCBI Taxonomy" id="210409"/>
    <lineage>
        <taxon>Eukaryota</taxon>
        <taxon>Metazoa</taxon>
        <taxon>Ecdysozoa</taxon>
        <taxon>Arthropoda</taxon>
        <taxon>Crustacea</taxon>
        <taxon>Multicrustacea</taxon>
        <taxon>Malacostraca</taxon>
        <taxon>Eumalacostraca</taxon>
        <taxon>Eucarida</taxon>
        <taxon>Decapoda</taxon>
        <taxon>Pleocyemata</taxon>
        <taxon>Brachyura</taxon>
        <taxon>Eubrachyura</taxon>
        <taxon>Portunoidea</taxon>
        <taxon>Portunidae</taxon>
        <taxon>Portuninae</taxon>
        <taxon>Portunus</taxon>
    </lineage>
</organism>
<comment type="caution">
    <text evidence="1">The sequence shown here is derived from an EMBL/GenBank/DDBJ whole genome shotgun (WGS) entry which is preliminary data.</text>
</comment>
<accession>A0A5B7JR89</accession>
<name>A0A5B7JR89_PORTR</name>
<dbReference type="Proteomes" id="UP000324222">
    <property type="component" value="Unassembled WGS sequence"/>
</dbReference>
<keyword evidence="2" id="KW-1185">Reference proteome</keyword>
<proteinExistence type="predicted"/>
<dbReference type="AlphaFoldDB" id="A0A5B7JR89"/>
<reference evidence="1 2" key="1">
    <citation type="submission" date="2019-05" db="EMBL/GenBank/DDBJ databases">
        <title>Another draft genome of Portunus trituberculatus and its Hox gene families provides insights of decapod evolution.</title>
        <authorList>
            <person name="Jeong J.-H."/>
            <person name="Song I."/>
            <person name="Kim S."/>
            <person name="Choi T."/>
            <person name="Kim D."/>
            <person name="Ryu S."/>
            <person name="Kim W."/>
        </authorList>
    </citation>
    <scope>NUCLEOTIDE SEQUENCE [LARGE SCALE GENOMIC DNA]</scope>
    <source>
        <tissue evidence="1">Muscle</tissue>
    </source>
</reference>
<dbReference type="EMBL" id="VSRR010107595">
    <property type="protein sequence ID" value="MPC96856.1"/>
    <property type="molecule type" value="Genomic_DNA"/>
</dbReference>